<organism evidence="1 2">
    <name type="scientific">Ricinus communis</name>
    <name type="common">Castor bean</name>
    <dbReference type="NCBI Taxonomy" id="3988"/>
    <lineage>
        <taxon>Eukaryota</taxon>
        <taxon>Viridiplantae</taxon>
        <taxon>Streptophyta</taxon>
        <taxon>Embryophyta</taxon>
        <taxon>Tracheophyta</taxon>
        <taxon>Spermatophyta</taxon>
        <taxon>Magnoliopsida</taxon>
        <taxon>eudicotyledons</taxon>
        <taxon>Gunneridae</taxon>
        <taxon>Pentapetalae</taxon>
        <taxon>rosids</taxon>
        <taxon>fabids</taxon>
        <taxon>Malpighiales</taxon>
        <taxon>Euphorbiaceae</taxon>
        <taxon>Acalyphoideae</taxon>
        <taxon>Acalypheae</taxon>
        <taxon>Ricinus</taxon>
    </lineage>
</organism>
<reference evidence="2" key="1">
    <citation type="journal article" date="2010" name="Nat. Biotechnol.">
        <title>Draft genome sequence of the oilseed species Ricinus communis.</title>
        <authorList>
            <person name="Chan A.P."/>
            <person name="Crabtree J."/>
            <person name="Zhao Q."/>
            <person name="Lorenzi H."/>
            <person name="Orvis J."/>
            <person name="Puiu D."/>
            <person name="Melake-Berhan A."/>
            <person name="Jones K.M."/>
            <person name="Redman J."/>
            <person name="Chen G."/>
            <person name="Cahoon E.B."/>
            <person name="Gedil M."/>
            <person name="Stanke M."/>
            <person name="Haas B.J."/>
            <person name="Wortman J.R."/>
            <person name="Fraser-Liggett C.M."/>
            <person name="Ravel J."/>
            <person name="Rabinowicz P.D."/>
        </authorList>
    </citation>
    <scope>NUCLEOTIDE SEQUENCE [LARGE SCALE GENOMIC DNA]</scope>
    <source>
        <strain evidence="2">cv. Hale</strain>
    </source>
</reference>
<keyword evidence="2" id="KW-1185">Reference proteome</keyword>
<evidence type="ECO:0000313" key="2">
    <source>
        <dbReference type="Proteomes" id="UP000008311"/>
    </source>
</evidence>
<proteinExistence type="predicted"/>
<evidence type="ECO:0000313" key="1">
    <source>
        <dbReference type="EMBL" id="EEF38715.1"/>
    </source>
</evidence>
<gene>
    <name evidence="1" type="ORF">RCOM_1272570</name>
</gene>
<accession>B9SCG1</accession>
<dbReference type="EMBL" id="EQ973921">
    <property type="protein sequence ID" value="EEF38715.1"/>
    <property type="molecule type" value="Genomic_DNA"/>
</dbReference>
<name>B9SCG1_RICCO</name>
<dbReference type="AlphaFoldDB" id="B9SCG1"/>
<protein>
    <submittedName>
        <fullName evidence="1">Uncharacterized protein</fullName>
    </submittedName>
</protein>
<dbReference type="InParanoid" id="B9SCG1"/>
<sequence>MMIIKITELVIVHLVLLKMILMIKKKKKKNMLLKLLYESEEQFDASKEFNVDMKEDVIEKENIDVSGCKDDVLKKKDYDGDDGNDKNSVRKNCNMSDDKVNVGMCGSGLVGISDNNASIDASGGTHDVRDELVVDSVNVSGTVNLNSSANTPVYSKRVIKSNFVFKSPFFIEFGSSEGEKYWKKPKLVMREICPFNDELSTFSDFSKQVEFNLWLDAGMKMKNK</sequence>
<dbReference type="Proteomes" id="UP000008311">
    <property type="component" value="Unassembled WGS sequence"/>
</dbReference>